<evidence type="ECO:0000313" key="6">
    <source>
        <dbReference type="EMBL" id="KAK0741392.1"/>
    </source>
</evidence>
<name>A0AA40K0R6_9PEZI</name>
<evidence type="ECO:0000256" key="2">
    <source>
        <dbReference type="ARBA" id="ARBA00022723"/>
    </source>
</evidence>
<keyword evidence="1 4" id="KW-0349">Heme</keyword>
<dbReference type="InterPro" id="IPR050121">
    <property type="entry name" value="Cytochrome_P450_monoxygenase"/>
</dbReference>
<feature type="compositionally biased region" description="Basic and acidic residues" evidence="5">
    <location>
        <begin position="438"/>
        <end position="460"/>
    </location>
</feature>
<evidence type="ECO:0000256" key="4">
    <source>
        <dbReference type="PIRSR" id="PIRSR602401-1"/>
    </source>
</evidence>
<accession>A0AA40K0R6</accession>
<proteinExistence type="predicted"/>
<dbReference type="PRINTS" id="PR00385">
    <property type="entry name" value="P450"/>
</dbReference>
<dbReference type="EMBL" id="JAUKUD010000006">
    <property type="protein sequence ID" value="KAK0741392.1"/>
    <property type="molecule type" value="Genomic_DNA"/>
</dbReference>
<dbReference type="Gene3D" id="1.10.630.10">
    <property type="entry name" value="Cytochrome P450"/>
    <property type="match status" value="1"/>
</dbReference>
<dbReference type="Proteomes" id="UP001172155">
    <property type="component" value="Unassembled WGS sequence"/>
</dbReference>
<dbReference type="GO" id="GO:0005506">
    <property type="term" value="F:iron ion binding"/>
    <property type="evidence" value="ECO:0007669"/>
    <property type="project" value="InterPro"/>
</dbReference>
<dbReference type="InterPro" id="IPR036396">
    <property type="entry name" value="Cyt_P450_sf"/>
</dbReference>
<evidence type="ECO:0000256" key="5">
    <source>
        <dbReference type="SAM" id="MobiDB-lite"/>
    </source>
</evidence>
<feature type="region of interest" description="Disordered" evidence="5">
    <location>
        <begin position="438"/>
        <end position="467"/>
    </location>
</feature>
<comment type="caution">
    <text evidence="6">The sequence shown here is derived from an EMBL/GenBank/DDBJ whole genome shotgun (WGS) entry which is preliminary data.</text>
</comment>
<keyword evidence="2 4" id="KW-0479">Metal-binding</keyword>
<dbReference type="Pfam" id="PF00067">
    <property type="entry name" value="p450"/>
    <property type="match status" value="1"/>
</dbReference>
<dbReference type="InterPro" id="IPR001128">
    <property type="entry name" value="Cyt_P450"/>
</dbReference>
<evidence type="ECO:0000313" key="7">
    <source>
        <dbReference type="Proteomes" id="UP001172155"/>
    </source>
</evidence>
<dbReference type="AlphaFoldDB" id="A0AA40K0R6"/>
<evidence type="ECO:0000256" key="3">
    <source>
        <dbReference type="ARBA" id="ARBA00023004"/>
    </source>
</evidence>
<dbReference type="PANTHER" id="PTHR24305">
    <property type="entry name" value="CYTOCHROME P450"/>
    <property type="match status" value="1"/>
</dbReference>
<dbReference type="CDD" id="cd11051">
    <property type="entry name" value="CYP59-like"/>
    <property type="match status" value="1"/>
</dbReference>
<protein>
    <submittedName>
        <fullName evidence="6">Cytochrome P450</fullName>
    </submittedName>
</protein>
<comment type="cofactor">
    <cofactor evidence="4">
        <name>heme</name>
        <dbReference type="ChEBI" id="CHEBI:30413"/>
    </cofactor>
</comment>
<dbReference type="GO" id="GO:0016705">
    <property type="term" value="F:oxidoreductase activity, acting on paired donors, with incorporation or reduction of molecular oxygen"/>
    <property type="evidence" value="ECO:0007669"/>
    <property type="project" value="InterPro"/>
</dbReference>
<dbReference type="InterPro" id="IPR002401">
    <property type="entry name" value="Cyt_P450_E_grp-I"/>
</dbReference>
<keyword evidence="7" id="KW-1185">Reference proteome</keyword>
<dbReference type="GO" id="GO:0004497">
    <property type="term" value="F:monooxygenase activity"/>
    <property type="evidence" value="ECO:0007669"/>
    <property type="project" value="InterPro"/>
</dbReference>
<feature type="binding site" description="axial binding residue" evidence="4">
    <location>
        <position position="478"/>
    </location>
    <ligand>
        <name>heme</name>
        <dbReference type="ChEBI" id="CHEBI:30413"/>
    </ligand>
    <ligandPart>
        <name>Fe</name>
        <dbReference type="ChEBI" id="CHEBI:18248"/>
    </ligandPart>
</feature>
<reference evidence="6" key="1">
    <citation type="submission" date="2023-06" db="EMBL/GenBank/DDBJ databases">
        <title>Genome-scale phylogeny and comparative genomics of the fungal order Sordariales.</title>
        <authorList>
            <consortium name="Lawrence Berkeley National Laboratory"/>
            <person name="Hensen N."/>
            <person name="Bonometti L."/>
            <person name="Westerberg I."/>
            <person name="Brannstrom I.O."/>
            <person name="Guillou S."/>
            <person name="Cros-Aarteil S."/>
            <person name="Calhoun S."/>
            <person name="Haridas S."/>
            <person name="Kuo A."/>
            <person name="Mondo S."/>
            <person name="Pangilinan J."/>
            <person name="Riley R."/>
            <person name="LaButti K."/>
            <person name="Andreopoulos B."/>
            <person name="Lipzen A."/>
            <person name="Chen C."/>
            <person name="Yanf M."/>
            <person name="Daum C."/>
            <person name="Ng V."/>
            <person name="Clum A."/>
            <person name="Steindorff A."/>
            <person name="Ohm R."/>
            <person name="Martin F."/>
            <person name="Silar P."/>
            <person name="Natvig D."/>
            <person name="Lalanne C."/>
            <person name="Gautier V."/>
            <person name="Ament-velasquez S.L."/>
            <person name="Kruys A."/>
            <person name="Hutchinson M.I."/>
            <person name="Powell A.J."/>
            <person name="Barry K."/>
            <person name="Miller A.N."/>
            <person name="Grigoriev I.V."/>
            <person name="Debuchy R."/>
            <person name="Gladieux P."/>
            <person name="Thoren M.H."/>
            <person name="Johannesson H."/>
        </authorList>
    </citation>
    <scope>NUCLEOTIDE SEQUENCE</scope>
    <source>
        <strain evidence="6">SMH3187-1</strain>
    </source>
</reference>
<organism evidence="6 7">
    <name type="scientific">Schizothecium vesticola</name>
    <dbReference type="NCBI Taxonomy" id="314040"/>
    <lineage>
        <taxon>Eukaryota</taxon>
        <taxon>Fungi</taxon>
        <taxon>Dikarya</taxon>
        <taxon>Ascomycota</taxon>
        <taxon>Pezizomycotina</taxon>
        <taxon>Sordariomycetes</taxon>
        <taxon>Sordariomycetidae</taxon>
        <taxon>Sordariales</taxon>
        <taxon>Schizotheciaceae</taxon>
        <taxon>Schizothecium</taxon>
    </lineage>
</organism>
<keyword evidence="3 4" id="KW-0408">Iron</keyword>
<gene>
    <name evidence="6" type="ORF">B0T18DRAFT_230595</name>
</gene>
<evidence type="ECO:0000256" key="1">
    <source>
        <dbReference type="ARBA" id="ARBA00022617"/>
    </source>
</evidence>
<dbReference type="PRINTS" id="PR00463">
    <property type="entry name" value="EP450I"/>
</dbReference>
<sequence>MATTLVLVALAALAVYLYNRVRHARLEQYREIPQLKSSLVWGHLKTMNDFLVRREPDRHPNYIFADMADELGNPDGYLVDIRPVGWPMLIVTGHALAEHFSKPSKAFPWSVTKSPTMYDLVHLIGPRSILMKEADEWKHSRKTFNPGFAPNHLLTLLPAILDKTDVFVERLDAYAASGATFGLLKPLINLTFDIIGAVVMDHDCNAQALAESDRGDLVKLYDALVHTYTTTRGGTPWWFTPRLAYRRRVLAAKIDALLAALVRDKHATLLASPAKSRSVLALSLHDTPVLTPARLLEAADQLKTFLFAGHDTTAILTSWMYYYLSLTPRALAAVRAELDAVLGPDPSPSAVRAALLAPGGSDLVARMTYCSAVIKETLRLQPPAGSARLAPVGTGLTAPVGPGGKTACVDGLVIYMCHNSVQRDRRVFGENADDFVPERWLGDTDTSERTNDEDAGEKGKSGIPAGAWRPFERGPRNCVGQELANIEARVILAVTARRYDFDKVGLGAFELDGEGRRVLGENGAYNVKSELYSVSWSGGIGAQWE</sequence>
<dbReference type="GO" id="GO:0020037">
    <property type="term" value="F:heme binding"/>
    <property type="evidence" value="ECO:0007669"/>
    <property type="project" value="InterPro"/>
</dbReference>
<dbReference type="PANTHER" id="PTHR24305:SF222">
    <property type="entry name" value="CYTOCHROME P450 MONOOXYGENASE STCS"/>
    <property type="match status" value="1"/>
</dbReference>
<dbReference type="SUPFAM" id="SSF48264">
    <property type="entry name" value="Cytochrome P450"/>
    <property type="match status" value="1"/>
</dbReference>